<evidence type="ECO:0000256" key="1">
    <source>
        <dbReference type="SAM" id="MobiDB-lite"/>
    </source>
</evidence>
<keyword evidence="3" id="KW-1185">Reference proteome</keyword>
<feature type="compositionally biased region" description="Polar residues" evidence="1">
    <location>
        <begin position="48"/>
        <end position="59"/>
    </location>
</feature>
<dbReference type="AlphaFoldDB" id="A0AA36E283"/>
<gene>
    <name evidence="2" type="ORF">LSALG_LOCUS20367</name>
</gene>
<organism evidence="2 3">
    <name type="scientific">Lactuca saligna</name>
    <name type="common">Willowleaf lettuce</name>
    <dbReference type="NCBI Taxonomy" id="75948"/>
    <lineage>
        <taxon>Eukaryota</taxon>
        <taxon>Viridiplantae</taxon>
        <taxon>Streptophyta</taxon>
        <taxon>Embryophyta</taxon>
        <taxon>Tracheophyta</taxon>
        <taxon>Spermatophyta</taxon>
        <taxon>Magnoliopsida</taxon>
        <taxon>eudicotyledons</taxon>
        <taxon>Gunneridae</taxon>
        <taxon>Pentapetalae</taxon>
        <taxon>asterids</taxon>
        <taxon>campanulids</taxon>
        <taxon>Asterales</taxon>
        <taxon>Asteraceae</taxon>
        <taxon>Cichorioideae</taxon>
        <taxon>Cichorieae</taxon>
        <taxon>Lactucinae</taxon>
        <taxon>Lactuca</taxon>
    </lineage>
</organism>
<feature type="region of interest" description="Disordered" evidence="1">
    <location>
        <begin position="1"/>
        <end position="61"/>
    </location>
</feature>
<dbReference type="EMBL" id="OX465080">
    <property type="protein sequence ID" value="CAI9280629.1"/>
    <property type="molecule type" value="Genomic_DNA"/>
</dbReference>
<accession>A0AA36E283</accession>
<name>A0AA36E283_LACSI</name>
<dbReference type="Proteomes" id="UP001177003">
    <property type="component" value="Chromosome 4"/>
</dbReference>
<reference evidence="2" key="1">
    <citation type="submission" date="2023-04" db="EMBL/GenBank/DDBJ databases">
        <authorList>
            <person name="Vijverberg K."/>
            <person name="Xiong W."/>
            <person name="Schranz E."/>
        </authorList>
    </citation>
    <scope>NUCLEOTIDE SEQUENCE</scope>
</reference>
<feature type="compositionally biased region" description="Acidic residues" evidence="1">
    <location>
        <begin position="18"/>
        <end position="33"/>
    </location>
</feature>
<evidence type="ECO:0000313" key="3">
    <source>
        <dbReference type="Proteomes" id="UP001177003"/>
    </source>
</evidence>
<evidence type="ECO:0000313" key="2">
    <source>
        <dbReference type="EMBL" id="CAI9280629.1"/>
    </source>
</evidence>
<proteinExistence type="predicted"/>
<sequence>MVQEENPEVRPEEYVVTDYEDGEYDEESDEGEDIKETPSEPHPTETPLNQHVVQESTTGPRAIRARKREDVITQESNELAELLVRQFDI</sequence>
<feature type="compositionally biased region" description="Basic and acidic residues" evidence="1">
    <location>
        <begin position="34"/>
        <end position="43"/>
    </location>
</feature>
<protein>
    <submittedName>
        <fullName evidence="2">Uncharacterized protein</fullName>
    </submittedName>
</protein>